<evidence type="ECO:0000256" key="4">
    <source>
        <dbReference type="ARBA" id="ARBA00022691"/>
    </source>
</evidence>
<dbReference type="GO" id="GO:0008168">
    <property type="term" value="F:methyltransferase activity"/>
    <property type="evidence" value="ECO:0007669"/>
    <property type="project" value="UniProtKB-KW"/>
</dbReference>
<accession>R0D632</accession>
<organism evidence="6 7">
    <name type="scientific">Caulobacter vibrioides OR37</name>
    <dbReference type="NCBI Taxonomy" id="1292034"/>
    <lineage>
        <taxon>Bacteria</taxon>
        <taxon>Pseudomonadati</taxon>
        <taxon>Pseudomonadota</taxon>
        <taxon>Alphaproteobacteria</taxon>
        <taxon>Caulobacterales</taxon>
        <taxon>Caulobacteraceae</taxon>
        <taxon>Caulobacter</taxon>
    </lineage>
</organism>
<dbReference type="SUPFAM" id="SSF53335">
    <property type="entry name" value="S-adenosyl-L-methionine-dependent methyltransferases"/>
    <property type="match status" value="1"/>
</dbReference>
<dbReference type="PIRSF" id="PIRSF003085">
    <property type="entry name" value="CMAS"/>
    <property type="match status" value="1"/>
</dbReference>
<dbReference type="STRING" id="1292034.OR37_00322"/>
<sequence length="415" mass="46474" precursor="true">MFLATALLRKGLSSLVRTGDLTLVMPDGERLVFGDGTGDPVVARIADRGAVWAMLLDPDLRTGELFTDGRLIIETGNVYDFLSLILRHGDDSEPSPIVKAIDRLRTATQLWRQKNDASLSRRNVAHHYDLGDALYGLFLDPDWQYSCAYFEHPGQSLADAQLAKKRHIAAKLLLKPDHKVMDIGCGWGGMALYLARTAGVAEVLGVTLSDEQIGRAKARAEAAGLSTRARFALSDYRAVSETFDRIVSVGMFEHVGLGNYDQFFATCRARLAEDGVMLLHTIGCSDEPSVTNPWITKYIFPGGHLPSLSDMAKSAERSGLIVTDIEVLRLHYAETLRAWRDAFMARRDEAVRLFDERFCRMWEYYLAMSETAFRHEHVVVFQMQLARRQEDVPLTRDYIAAAEADLRKKEEATLA</sequence>
<protein>
    <submittedName>
        <fullName evidence="6">Methyltransferase, cyclopropane fatty acid synthase</fullName>
    </submittedName>
</protein>
<dbReference type="CDD" id="cd02440">
    <property type="entry name" value="AdoMet_MTases"/>
    <property type="match status" value="1"/>
</dbReference>
<evidence type="ECO:0000256" key="1">
    <source>
        <dbReference type="ARBA" id="ARBA00010815"/>
    </source>
</evidence>
<dbReference type="InterPro" id="IPR003333">
    <property type="entry name" value="CMAS"/>
</dbReference>
<dbReference type="RefSeq" id="WP_004615384.1">
    <property type="nucleotide sequence ID" value="NZ_APMP01000001.1"/>
</dbReference>
<keyword evidence="5" id="KW-0443">Lipid metabolism</keyword>
<evidence type="ECO:0000256" key="3">
    <source>
        <dbReference type="ARBA" id="ARBA00022679"/>
    </source>
</evidence>
<dbReference type="GO" id="GO:0008610">
    <property type="term" value="P:lipid biosynthetic process"/>
    <property type="evidence" value="ECO:0007669"/>
    <property type="project" value="InterPro"/>
</dbReference>
<name>R0D632_CAUVI</name>
<dbReference type="PANTHER" id="PTHR43667:SF1">
    <property type="entry name" value="CYCLOPROPANE-FATTY-ACYL-PHOSPHOLIPID SYNTHASE"/>
    <property type="match status" value="1"/>
</dbReference>
<evidence type="ECO:0000256" key="2">
    <source>
        <dbReference type="ARBA" id="ARBA00022603"/>
    </source>
</evidence>
<dbReference type="Gene3D" id="3.40.50.150">
    <property type="entry name" value="Vaccinia Virus protein VP39"/>
    <property type="match status" value="1"/>
</dbReference>
<comment type="caution">
    <text evidence="6">The sequence shown here is derived from an EMBL/GenBank/DDBJ whole genome shotgun (WGS) entry which is preliminary data.</text>
</comment>
<keyword evidence="2 6" id="KW-0489">Methyltransferase</keyword>
<dbReference type="eggNOG" id="COG2230">
    <property type="taxonomic scope" value="Bacteria"/>
</dbReference>
<dbReference type="PANTHER" id="PTHR43667">
    <property type="entry name" value="CYCLOPROPANE-FATTY-ACYL-PHOSPHOLIPID SYNTHASE"/>
    <property type="match status" value="1"/>
</dbReference>
<dbReference type="GO" id="GO:0032259">
    <property type="term" value="P:methylation"/>
    <property type="evidence" value="ECO:0007669"/>
    <property type="project" value="UniProtKB-KW"/>
</dbReference>
<dbReference type="EMBL" id="APMP01000001">
    <property type="protein sequence ID" value="ENZ83815.1"/>
    <property type="molecule type" value="Genomic_DNA"/>
</dbReference>
<keyword evidence="3 6" id="KW-0808">Transferase</keyword>
<dbReference type="Proteomes" id="UP000013063">
    <property type="component" value="Unassembled WGS sequence"/>
</dbReference>
<gene>
    <name evidence="6" type="ORF">OR37_00322</name>
</gene>
<evidence type="ECO:0000313" key="7">
    <source>
        <dbReference type="Proteomes" id="UP000013063"/>
    </source>
</evidence>
<dbReference type="InterPro" id="IPR050723">
    <property type="entry name" value="CFA/CMAS"/>
</dbReference>
<keyword evidence="4" id="KW-0949">S-adenosyl-L-methionine</keyword>
<dbReference type="InterPro" id="IPR029063">
    <property type="entry name" value="SAM-dependent_MTases_sf"/>
</dbReference>
<reference evidence="6 7" key="1">
    <citation type="journal article" date="2013" name="Genome Announc.">
        <title>Draft Genome Sequence for Caulobacter sp. Strain OR37, a Bacterium Tolerant to Heavy Metals.</title>
        <authorList>
            <person name="Utturkar S.M."/>
            <person name="Bollmann A."/>
            <person name="Brzoska R.M."/>
            <person name="Klingeman D.M."/>
            <person name="Epstein S.E."/>
            <person name="Palumbo A.V."/>
            <person name="Brown S.D."/>
        </authorList>
    </citation>
    <scope>NUCLEOTIDE SEQUENCE [LARGE SCALE GENOMIC DNA]</scope>
    <source>
        <strain evidence="6 7">OR37</strain>
    </source>
</reference>
<proteinExistence type="inferred from homology"/>
<evidence type="ECO:0000313" key="6">
    <source>
        <dbReference type="EMBL" id="ENZ83815.1"/>
    </source>
</evidence>
<dbReference type="Pfam" id="PF02353">
    <property type="entry name" value="CMAS"/>
    <property type="match status" value="1"/>
</dbReference>
<keyword evidence="7" id="KW-1185">Reference proteome</keyword>
<comment type="similarity">
    <text evidence="1">Belongs to the CFA/CMAS family.</text>
</comment>
<evidence type="ECO:0000256" key="5">
    <source>
        <dbReference type="ARBA" id="ARBA00023098"/>
    </source>
</evidence>
<dbReference type="PATRIC" id="fig|1292034.3.peg.319"/>
<dbReference type="OrthoDB" id="9782855at2"/>
<dbReference type="AlphaFoldDB" id="R0D632"/>